<evidence type="ECO:0000313" key="1">
    <source>
        <dbReference type="EMBL" id="EGV95813.1"/>
    </source>
</evidence>
<protein>
    <submittedName>
        <fullName evidence="1">Uncharacterized protein</fullName>
    </submittedName>
</protein>
<gene>
    <name evidence="1" type="ORF">I79_008434</name>
</gene>
<accession>G3HD59</accession>
<evidence type="ECO:0000313" key="2">
    <source>
        <dbReference type="Proteomes" id="UP000001075"/>
    </source>
</evidence>
<dbReference type="EMBL" id="JH000289">
    <property type="protein sequence ID" value="EGV95813.1"/>
    <property type="molecule type" value="Genomic_DNA"/>
</dbReference>
<sequence>MGSVLLDSLNTMTSFPSDKCLHRKQRDSITFASTATLRVPLNAAVDFRGSS</sequence>
<dbReference type="AlphaFoldDB" id="G3HD59"/>
<organism evidence="1 2">
    <name type="scientific">Cricetulus griseus</name>
    <name type="common">Chinese hamster</name>
    <name type="synonym">Cricetulus barabensis griseus</name>
    <dbReference type="NCBI Taxonomy" id="10029"/>
    <lineage>
        <taxon>Eukaryota</taxon>
        <taxon>Metazoa</taxon>
        <taxon>Chordata</taxon>
        <taxon>Craniata</taxon>
        <taxon>Vertebrata</taxon>
        <taxon>Euteleostomi</taxon>
        <taxon>Mammalia</taxon>
        <taxon>Eutheria</taxon>
        <taxon>Euarchontoglires</taxon>
        <taxon>Glires</taxon>
        <taxon>Rodentia</taxon>
        <taxon>Myomorpha</taxon>
        <taxon>Muroidea</taxon>
        <taxon>Cricetidae</taxon>
        <taxon>Cricetinae</taxon>
        <taxon>Cricetulus</taxon>
    </lineage>
</organism>
<reference evidence="2" key="1">
    <citation type="journal article" date="2011" name="Nat. Biotechnol.">
        <title>The genomic sequence of the Chinese hamster ovary (CHO)-K1 cell line.</title>
        <authorList>
            <person name="Xu X."/>
            <person name="Nagarajan H."/>
            <person name="Lewis N.E."/>
            <person name="Pan S."/>
            <person name="Cai Z."/>
            <person name="Liu X."/>
            <person name="Chen W."/>
            <person name="Xie M."/>
            <person name="Wang W."/>
            <person name="Hammond S."/>
            <person name="Andersen M.R."/>
            <person name="Neff N."/>
            <person name="Passarelli B."/>
            <person name="Koh W."/>
            <person name="Fan H.C."/>
            <person name="Wang J."/>
            <person name="Gui Y."/>
            <person name="Lee K.H."/>
            <person name="Betenbaugh M.J."/>
            <person name="Quake S.R."/>
            <person name="Famili I."/>
            <person name="Palsson B.O."/>
            <person name="Wang J."/>
        </authorList>
    </citation>
    <scope>NUCLEOTIDE SEQUENCE [LARGE SCALE GENOMIC DNA]</scope>
    <source>
        <strain evidence="2">CHO K1 cell line</strain>
    </source>
</reference>
<dbReference type="Proteomes" id="UP000001075">
    <property type="component" value="Unassembled WGS sequence"/>
</dbReference>
<name>G3HD59_CRIGR</name>
<dbReference type="InParanoid" id="G3HD59"/>
<proteinExistence type="predicted"/>